<evidence type="ECO:0000313" key="4">
    <source>
        <dbReference type="Proteomes" id="UP000775872"/>
    </source>
</evidence>
<feature type="non-terminal residue" evidence="3">
    <location>
        <position position="1"/>
    </location>
</feature>
<feature type="transmembrane region" description="Helical" evidence="2">
    <location>
        <begin position="161"/>
        <end position="188"/>
    </location>
</feature>
<gene>
    <name evidence="3" type="ORF">CSOL1703_00016819</name>
</gene>
<feature type="region of interest" description="Disordered" evidence="1">
    <location>
        <begin position="233"/>
        <end position="264"/>
    </location>
</feature>
<dbReference type="AlphaFoldDB" id="A0A9P0EP87"/>
<keyword evidence="2" id="KW-0812">Transmembrane</keyword>
<reference evidence="3 4" key="2">
    <citation type="submission" date="2021-10" db="EMBL/GenBank/DDBJ databases">
        <authorList>
            <person name="Piombo E."/>
        </authorList>
    </citation>
    <scope>NUCLEOTIDE SEQUENCE [LARGE SCALE GENOMIC DNA]</scope>
</reference>
<dbReference type="Proteomes" id="UP000775872">
    <property type="component" value="Unassembled WGS sequence"/>
</dbReference>
<evidence type="ECO:0000256" key="2">
    <source>
        <dbReference type="SAM" id="Phobius"/>
    </source>
</evidence>
<feature type="region of interest" description="Disordered" evidence="1">
    <location>
        <begin position="125"/>
        <end position="153"/>
    </location>
</feature>
<keyword evidence="2" id="KW-1133">Transmembrane helix</keyword>
<protein>
    <submittedName>
        <fullName evidence="3">Uncharacterized protein</fullName>
    </submittedName>
</protein>
<feature type="compositionally biased region" description="Low complexity" evidence="1">
    <location>
        <begin position="125"/>
        <end position="150"/>
    </location>
</feature>
<dbReference type="EMBL" id="CABFOC020000051">
    <property type="protein sequence ID" value="CAH0054745.1"/>
    <property type="molecule type" value="Genomic_DNA"/>
</dbReference>
<accession>A0A9P0EP87</accession>
<name>A0A9P0EP87_9HYPO</name>
<dbReference type="OrthoDB" id="5151726at2759"/>
<reference evidence="4" key="1">
    <citation type="submission" date="2019-06" db="EMBL/GenBank/DDBJ databases">
        <authorList>
            <person name="Broberg M."/>
        </authorList>
    </citation>
    <scope>NUCLEOTIDE SEQUENCE [LARGE SCALE GENOMIC DNA]</scope>
</reference>
<proteinExistence type="predicted"/>
<sequence length="264" mass="27289">IHFGRFHIAATCNSGDYYTTSSRWAGCVDGVRSLAIGCTMSSVVIYDATTATCPSSIPVCGTYMAYDSPDKTTGQTVIRCSDGKAAATFYRDTSTSSKAASTSSSSTTSSASSSLTTLIRTATVTVTDTSSSPEQPSTTSPSAVAATTTPGHEDANGSQNLAWIAGPIVGGIAGIGIIALLVWIVLLLRKRKQAERQGASAVIDGSYAPEKASPSTGTASFYVPGQQRVVSAELASNQVPQRPVELQGVESGQYPGRRQGAELQ</sequence>
<evidence type="ECO:0000256" key="1">
    <source>
        <dbReference type="SAM" id="MobiDB-lite"/>
    </source>
</evidence>
<comment type="caution">
    <text evidence="3">The sequence shown here is derived from an EMBL/GenBank/DDBJ whole genome shotgun (WGS) entry which is preliminary data.</text>
</comment>
<evidence type="ECO:0000313" key="3">
    <source>
        <dbReference type="EMBL" id="CAH0054745.1"/>
    </source>
</evidence>
<keyword evidence="4" id="KW-1185">Reference proteome</keyword>
<organism evidence="3 4">
    <name type="scientific">Clonostachys solani</name>
    <dbReference type="NCBI Taxonomy" id="160281"/>
    <lineage>
        <taxon>Eukaryota</taxon>
        <taxon>Fungi</taxon>
        <taxon>Dikarya</taxon>
        <taxon>Ascomycota</taxon>
        <taxon>Pezizomycotina</taxon>
        <taxon>Sordariomycetes</taxon>
        <taxon>Hypocreomycetidae</taxon>
        <taxon>Hypocreales</taxon>
        <taxon>Bionectriaceae</taxon>
        <taxon>Clonostachys</taxon>
    </lineage>
</organism>
<keyword evidence="2" id="KW-0472">Membrane</keyword>